<protein>
    <recommendedName>
        <fullName evidence="4">Phosphoribosylglycinamide formyltransferase</fullName>
        <ecNumber evidence="4">2.1.2.2</ecNumber>
    </recommendedName>
    <alternativeName>
        <fullName evidence="4">5'-phosphoribosylglycinamide transformylase</fullName>
    </alternativeName>
    <alternativeName>
        <fullName evidence="4">GAR transformylase</fullName>
        <shortName evidence="4">GART</shortName>
    </alternativeName>
</protein>
<dbReference type="Gene3D" id="3.40.50.170">
    <property type="entry name" value="Formyl transferase, N-terminal domain"/>
    <property type="match status" value="1"/>
</dbReference>
<dbReference type="RefSeq" id="WP_034546802.1">
    <property type="nucleotide sequence ID" value="NZ_FSRN01000001.1"/>
</dbReference>
<feature type="active site" description="Proton donor" evidence="4">
    <location>
        <position position="108"/>
    </location>
</feature>
<dbReference type="OrthoDB" id="9806170at2"/>
<feature type="binding site" evidence="4">
    <location>
        <position position="64"/>
    </location>
    <ligand>
        <name>(6R)-10-formyltetrahydrofolate</name>
        <dbReference type="ChEBI" id="CHEBI:195366"/>
    </ligand>
</feature>
<dbReference type="EMBL" id="FSRN01000001">
    <property type="protein sequence ID" value="SIN88095.1"/>
    <property type="molecule type" value="Genomic_DNA"/>
</dbReference>
<dbReference type="InterPro" id="IPR036477">
    <property type="entry name" value="Formyl_transf_N_sf"/>
</dbReference>
<sequence>MRIAVFASGNGSNFQAIAEAIASKQVDATICFLFCDNPKAYAIDRAKKIGIPYTVFSPKNYDSRVAYETELLEQLEKKEVDLVVLAGYMRIIGPTLLTAYANRILNIHPSLLPCFPGKSSIRDAFEANEKKTGVTVHFIDEGVDTGPIIAQEEVAILSEDTLDSLEAKIHQVEHRLFPQVIQELIENKTIKKSE</sequence>
<feature type="binding site" evidence="4">
    <location>
        <begin position="89"/>
        <end position="92"/>
    </location>
    <ligand>
        <name>(6R)-10-formyltetrahydrofolate</name>
        <dbReference type="ChEBI" id="CHEBI:195366"/>
    </ligand>
</feature>
<name>A0A1N6EYF1_9LACT</name>
<evidence type="ECO:0000256" key="2">
    <source>
        <dbReference type="ARBA" id="ARBA00022679"/>
    </source>
</evidence>
<dbReference type="GO" id="GO:0005829">
    <property type="term" value="C:cytosol"/>
    <property type="evidence" value="ECO:0007669"/>
    <property type="project" value="TreeGrafter"/>
</dbReference>
<proteinExistence type="inferred from homology"/>
<keyword evidence="2 4" id="KW-0808">Transferase</keyword>
<accession>A0A1N6EYF1</accession>
<feature type="binding site" evidence="4">
    <location>
        <position position="106"/>
    </location>
    <ligand>
        <name>(6R)-10-formyltetrahydrofolate</name>
        <dbReference type="ChEBI" id="CHEBI:195366"/>
    </ligand>
</feature>
<keyword evidence="7" id="KW-1185">Reference proteome</keyword>
<dbReference type="EC" id="2.1.2.2" evidence="4"/>
<dbReference type="GO" id="GO:0006189">
    <property type="term" value="P:'de novo' IMP biosynthetic process"/>
    <property type="evidence" value="ECO:0007669"/>
    <property type="project" value="UniProtKB-UniRule"/>
</dbReference>
<evidence type="ECO:0000259" key="5">
    <source>
        <dbReference type="Pfam" id="PF00551"/>
    </source>
</evidence>
<evidence type="ECO:0000256" key="3">
    <source>
        <dbReference type="ARBA" id="ARBA00022755"/>
    </source>
</evidence>
<comment type="catalytic activity">
    <reaction evidence="4">
        <text>N(1)-(5-phospho-beta-D-ribosyl)glycinamide + (6R)-10-formyltetrahydrofolate = N(2)-formyl-N(1)-(5-phospho-beta-D-ribosyl)glycinamide + (6S)-5,6,7,8-tetrahydrofolate + H(+)</text>
        <dbReference type="Rhea" id="RHEA:15053"/>
        <dbReference type="ChEBI" id="CHEBI:15378"/>
        <dbReference type="ChEBI" id="CHEBI:57453"/>
        <dbReference type="ChEBI" id="CHEBI:143788"/>
        <dbReference type="ChEBI" id="CHEBI:147286"/>
        <dbReference type="ChEBI" id="CHEBI:195366"/>
        <dbReference type="EC" id="2.1.2.2"/>
    </reaction>
</comment>
<dbReference type="Pfam" id="PF00551">
    <property type="entry name" value="Formyl_trans_N"/>
    <property type="match status" value="1"/>
</dbReference>
<comment type="pathway">
    <text evidence="1 4">Purine metabolism; IMP biosynthesis via de novo pathway; N(2)-formyl-N(1)-(5-phospho-D-ribosyl)glycinamide from N(1)-(5-phospho-D-ribosyl)glycinamide (10-formyl THF route): step 1/1.</text>
</comment>
<feature type="binding site" evidence="4">
    <location>
        <begin position="11"/>
        <end position="13"/>
    </location>
    <ligand>
        <name>N(1)-(5-phospho-beta-D-ribosyl)glycinamide</name>
        <dbReference type="ChEBI" id="CHEBI:143788"/>
    </ligand>
</feature>
<evidence type="ECO:0000313" key="7">
    <source>
        <dbReference type="Proteomes" id="UP000184758"/>
    </source>
</evidence>
<dbReference type="AlphaFoldDB" id="A0A1N6EYF1"/>
<dbReference type="NCBIfam" id="TIGR00639">
    <property type="entry name" value="PurN"/>
    <property type="match status" value="1"/>
</dbReference>
<dbReference type="Proteomes" id="UP000184758">
    <property type="component" value="Unassembled WGS sequence"/>
</dbReference>
<dbReference type="GO" id="GO:0004644">
    <property type="term" value="F:phosphoribosylglycinamide formyltransferase activity"/>
    <property type="evidence" value="ECO:0007669"/>
    <property type="project" value="UniProtKB-UniRule"/>
</dbReference>
<dbReference type="InterPro" id="IPR004607">
    <property type="entry name" value="GART"/>
</dbReference>
<dbReference type="InterPro" id="IPR002376">
    <property type="entry name" value="Formyl_transf_N"/>
</dbReference>
<feature type="domain" description="Formyl transferase N-terminal" evidence="5">
    <location>
        <begin position="1"/>
        <end position="181"/>
    </location>
</feature>
<dbReference type="UniPathway" id="UPA00074">
    <property type="reaction ID" value="UER00126"/>
</dbReference>
<dbReference type="FunFam" id="3.40.50.170:FF:000007">
    <property type="entry name" value="Phosphoribosylglycinamide formyltransferase"/>
    <property type="match status" value="1"/>
</dbReference>
<dbReference type="CDD" id="cd08645">
    <property type="entry name" value="FMT_core_GART"/>
    <property type="match status" value="1"/>
</dbReference>
<feature type="site" description="Raises pKa of active site His" evidence="4">
    <location>
        <position position="144"/>
    </location>
</feature>
<comment type="function">
    <text evidence="4">Catalyzes the transfer of a formyl group from 10-formyltetrahydrofolate to 5-phospho-ribosyl-glycinamide (GAR), producing 5-phospho-ribosyl-N-formylglycinamide (FGAR) and tetrahydrofolate.</text>
</comment>
<comment type="similarity">
    <text evidence="4">Belongs to the GART family.</text>
</comment>
<dbReference type="HAMAP" id="MF_01930">
    <property type="entry name" value="PurN"/>
    <property type="match status" value="1"/>
</dbReference>
<reference evidence="7" key="1">
    <citation type="submission" date="2016-11" db="EMBL/GenBank/DDBJ databases">
        <authorList>
            <person name="Varghese N."/>
            <person name="Submissions S."/>
        </authorList>
    </citation>
    <scope>NUCLEOTIDE SEQUENCE [LARGE SCALE GENOMIC DNA]</scope>
    <source>
        <strain evidence="7">313</strain>
    </source>
</reference>
<dbReference type="SUPFAM" id="SSF53328">
    <property type="entry name" value="Formyltransferase"/>
    <property type="match status" value="1"/>
</dbReference>
<evidence type="ECO:0000256" key="4">
    <source>
        <dbReference type="HAMAP-Rule" id="MF_01930"/>
    </source>
</evidence>
<dbReference type="PANTHER" id="PTHR43369">
    <property type="entry name" value="PHOSPHORIBOSYLGLYCINAMIDE FORMYLTRANSFERASE"/>
    <property type="match status" value="1"/>
</dbReference>
<gene>
    <name evidence="4" type="primary">purN</name>
    <name evidence="6" type="ORF">SAMN05878443_0283</name>
</gene>
<dbReference type="PANTHER" id="PTHR43369:SF2">
    <property type="entry name" value="PHOSPHORIBOSYLGLYCINAMIDE FORMYLTRANSFERASE"/>
    <property type="match status" value="1"/>
</dbReference>
<dbReference type="STRING" id="28230.SAMN05878443_0283"/>
<keyword evidence="3 4" id="KW-0658">Purine biosynthesis</keyword>
<evidence type="ECO:0000256" key="1">
    <source>
        <dbReference type="ARBA" id="ARBA00005054"/>
    </source>
</evidence>
<dbReference type="eggNOG" id="COG0299">
    <property type="taxonomic scope" value="Bacteria"/>
</dbReference>
<evidence type="ECO:0000313" key="6">
    <source>
        <dbReference type="EMBL" id="SIN88095.1"/>
    </source>
</evidence>
<organism evidence="6 7">
    <name type="scientific">Carnobacterium alterfunditum</name>
    <dbReference type="NCBI Taxonomy" id="28230"/>
    <lineage>
        <taxon>Bacteria</taxon>
        <taxon>Bacillati</taxon>
        <taxon>Bacillota</taxon>
        <taxon>Bacilli</taxon>
        <taxon>Lactobacillales</taxon>
        <taxon>Carnobacteriaceae</taxon>
        <taxon>Carnobacterium</taxon>
    </lineage>
</organism>